<protein>
    <submittedName>
        <fullName evidence="1">Metal-binding protein</fullName>
    </submittedName>
</protein>
<sequence length="182" mass="19274">MKHADTRSPVSFFANVARLPQKGLPVVIEADAAQRAALAGEHGLLSVEAYRAELLVASWKRNGVKVSGRVEADITQACIVTLDPVQAHIDEPVEALLLPEDSKLGRQGFEGGGEILLDADGPDGPETFSGDTIDVGALAEQFFGLAIDPYPRKPGASLDAGGRTEAAENEFQQKLRSLLGKS</sequence>
<name>A0A6M7U3L7_RHILI</name>
<dbReference type="EMBL" id="LYTK01000001">
    <property type="protein sequence ID" value="OBQ72310.1"/>
    <property type="molecule type" value="Genomic_DNA"/>
</dbReference>
<evidence type="ECO:0000313" key="1">
    <source>
        <dbReference type="EMBL" id="OBQ72310.1"/>
    </source>
</evidence>
<accession>A0A6M7U3L7</accession>
<evidence type="ECO:0000313" key="2">
    <source>
        <dbReference type="Proteomes" id="UP000093737"/>
    </source>
</evidence>
<comment type="caution">
    <text evidence="1">The sequence shown here is derived from an EMBL/GenBank/DDBJ whole genome shotgun (WGS) entry which is preliminary data.</text>
</comment>
<dbReference type="AlphaFoldDB" id="A0A6M7U3L7"/>
<dbReference type="Pfam" id="PF02620">
    <property type="entry name" value="YceD"/>
    <property type="match status" value="1"/>
</dbReference>
<proteinExistence type="predicted"/>
<dbReference type="Proteomes" id="UP000093737">
    <property type="component" value="Unassembled WGS sequence"/>
</dbReference>
<dbReference type="InterPro" id="IPR003772">
    <property type="entry name" value="YceD"/>
</dbReference>
<gene>
    <name evidence="1" type="ORF">A8145_05690</name>
</gene>
<dbReference type="RefSeq" id="WP_056562462.1">
    <property type="nucleotide sequence ID" value="NZ_CP033334.1"/>
</dbReference>
<reference evidence="1 2" key="1">
    <citation type="submission" date="2016-05" db="EMBL/GenBank/DDBJ databases">
        <authorList>
            <person name="Ramsay J.P."/>
        </authorList>
    </citation>
    <scope>NUCLEOTIDE SEQUENCE [LARGE SCALE GENOMIC DNA]</scope>
    <source>
        <strain evidence="1 2">NZP2042</strain>
    </source>
</reference>
<organism evidence="1 2">
    <name type="scientific">Rhizobium loti</name>
    <name type="common">Mesorhizobium loti</name>
    <dbReference type="NCBI Taxonomy" id="381"/>
    <lineage>
        <taxon>Bacteria</taxon>
        <taxon>Pseudomonadati</taxon>
        <taxon>Pseudomonadota</taxon>
        <taxon>Alphaproteobacteria</taxon>
        <taxon>Hyphomicrobiales</taxon>
        <taxon>Phyllobacteriaceae</taxon>
        <taxon>Mesorhizobium</taxon>
    </lineage>
</organism>